<keyword evidence="1" id="KW-0663">Pyridoxal phosphate</keyword>
<feature type="non-terminal residue" evidence="3">
    <location>
        <position position="1"/>
    </location>
</feature>
<dbReference type="SUPFAM" id="SSF53383">
    <property type="entry name" value="PLP-dependent transferases"/>
    <property type="match status" value="1"/>
</dbReference>
<evidence type="ECO:0000313" key="3">
    <source>
        <dbReference type="EMBL" id="HFC93093.1"/>
    </source>
</evidence>
<dbReference type="InterPro" id="IPR020581">
    <property type="entry name" value="GDC_P"/>
</dbReference>
<dbReference type="Gene3D" id="3.90.1150.10">
    <property type="entry name" value="Aspartate Aminotransferase, domain 1"/>
    <property type="match status" value="1"/>
</dbReference>
<dbReference type="EMBL" id="DRMS01000368">
    <property type="protein sequence ID" value="HFC93093.1"/>
    <property type="molecule type" value="Genomic_DNA"/>
</dbReference>
<dbReference type="PANTHER" id="PTHR11773">
    <property type="entry name" value="GLYCINE DEHYDROGENASE, DECARBOXYLATING"/>
    <property type="match status" value="1"/>
</dbReference>
<dbReference type="EC" id="1.4.4.2" evidence="3"/>
<dbReference type="GO" id="GO:0005829">
    <property type="term" value="C:cytosol"/>
    <property type="evidence" value="ECO:0007669"/>
    <property type="project" value="TreeGrafter"/>
</dbReference>
<reference evidence="3" key="1">
    <citation type="journal article" date="2020" name="mSystems">
        <title>Genome- and Community-Level Interaction Insights into Carbon Utilization and Element Cycling Functions of Hydrothermarchaeota in Hydrothermal Sediment.</title>
        <authorList>
            <person name="Zhou Z."/>
            <person name="Liu Y."/>
            <person name="Xu W."/>
            <person name="Pan J."/>
            <person name="Luo Z.H."/>
            <person name="Li M."/>
        </authorList>
    </citation>
    <scope>NUCLEOTIDE SEQUENCE [LARGE SCALE GENOMIC DNA]</scope>
    <source>
        <strain evidence="3">HyVt-493</strain>
    </source>
</reference>
<dbReference type="GO" id="GO:0004375">
    <property type="term" value="F:glycine dehydrogenase (decarboxylating) activity"/>
    <property type="evidence" value="ECO:0007669"/>
    <property type="project" value="UniProtKB-EC"/>
</dbReference>
<dbReference type="Pfam" id="PF21478">
    <property type="entry name" value="GcvP2_C"/>
    <property type="match status" value="1"/>
</dbReference>
<dbReference type="Proteomes" id="UP000885750">
    <property type="component" value="Unassembled WGS sequence"/>
</dbReference>
<dbReference type="AlphaFoldDB" id="A0A7V2T3X0"/>
<comment type="caution">
    <text evidence="3">The sequence shown here is derived from an EMBL/GenBank/DDBJ whole genome shotgun (WGS) entry which is preliminary data.</text>
</comment>
<dbReference type="InterPro" id="IPR015424">
    <property type="entry name" value="PyrdxlP-dep_Trfase"/>
</dbReference>
<protein>
    <submittedName>
        <fullName evidence="3">Glycine dehydrogenase (Aminomethyl-transferring)</fullName>
        <ecNumber evidence="3">1.4.4.2</ecNumber>
    </submittedName>
</protein>
<feature type="domain" description="Glycine dehydrogenase C-terminal" evidence="2">
    <location>
        <begin position="21"/>
        <end position="142"/>
    </location>
</feature>
<organism evidence="3">
    <name type="scientific">Leucothrix mucor</name>
    <dbReference type="NCBI Taxonomy" id="45248"/>
    <lineage>
        <taxon>Bacteria</taxon>
        <taxon>Pseudomonadati</taxon>
        <taxon>Pseudomonadota</taxon>
        <taxon>Gammaproteobacteria</taxon>
        <taxon>Thiotrichales</taxon>
        <taxon>Thiotrichaceae</taxon>
        <taxon>Leucothrix</taxon>
    </lineage>
</organism>
<evidence type="ECO:0000259" key="2">
    <source>
        <dbReference type="Pfam" id="PF21478"/>
    </source>
</evidence>
<dbReference type="PANTHER" id="PTHR11773:SF13">
    <property type="entry name" value="GLYCINE DEHYDROGENASE (DECARBOXYLATING)"/>
    <property type="match status" value="1"/>
</dbReference>
<proteinExistence type="predicted"/>
<dbReference type="GO" id="GO:0016594">
    <property type="term" value="F:glycine binding"/>
    <property type="evidence" value="ECO:0007669"/>
    <property type="project" value="TreeGrafter"/>
</dbReference>
<dbReference type="InterPro" id="IPR015422">
    <property type="entry name" value="PyrdxlP-dep_Trfase_small"/>
</dbReference>
<dbReference type="InterPro" id="IPR049316">
    <property type="entry name" value="GDC-P_C"/>
</dbReference>
<name>A0A7V2T3X0_LEUMU</name>
<keyword evidence="3" id="KW-0560">Oxidoreductase</keyword>
<dbReference type="GO" id="GO:0030170">
    <property type="term" value="F:pyridoxal phosphate binding"/>
    <property type="evidence" value="ECO:0007669"/>
    <property type="project" value="TreeGrafter"/>
</dbReference>
<accession>A0A7V2T3X0</accession>
<evidence type="ECO:0000256" key="1">
    <source>
        <dbReference type="ARBA" id="ARBA00022898"/>
    </source>
</evidence>
<sequence>AILPVSWMYIKMLGAEGLKQSTQIAILSANYITERLAEHYPVLYRGDKQRVAHECILDIRDIEAESGINNEDIAKRLMDYGFHAPTMSFPVAGTLMIEPTESESKHEIDRFCDAMIAIRKEISKVQAGEWTLDNNPLRNAPHTLLDLADNWDRPYSQQVAIFPKGVSTKTKYWPTVNRVDNVYGDRNLICSCPSIENYG</sequence>
<dbReference type="FunFam" id="3.90.1150.10:FF:000007">
    <property type="entry name" value="Glycine dehydrogenase (decarboxylating), mitochondrial"/>
    <property type="match status" value="1"/>
</dbReference>
<dbReference type="GO" id="GO:0019464">
    <property type="term" value="P:glycine decarboxylation via glycine cleavage system"/>
    <property type="evidence" value="ECO:0007669"/>
    <property type="project" value="TreeGrafter"/>
</dbReference>
<gene>
    <name evidence="3" type="ORF">ENJ51_09805</name>
</gene>
<dbReference type="GO" id="GO:0005960">
    <property type="term" value="C:glycine cleavage complex"/>
    <property type="evidence" value="ECO:0007669"/>
    <property type="project" value="TreeGrafter"/>
</dbReference>